<keyword evidence="3" id="KW-1185">Reference proteome</keyword>
<gene>
    <name evidence="2" type="ORF">UCRPA7_6548</name>
</gene>
<sequence length="391" mass="46234">MPSARKRALHEVDDNVVDTPKEPSMLMRIRNMWQFANLFQWIMIFGKALKIDDNLDIERNPFGTDETPAKFADFDIYTKIRILQQMTQFVMMQPEKIREKMEEQKDVDQASWRIEPFGWDREDRTYFVLDDNRVYRLTDSPPPAPKPKKNSQKARAAARAAKRRRIVAALDSDADDASQDDNVDNQEPAKAEDDDLGGKKWECVAVTLDEVKSFLETIRKTKDPNEKILRDGLEGHLLPILEKQEESRKRKILQREKELLALEKMAHAKRSSRIANKAEHQKMEEHVREEERKRREEAELARKEEEKRRKLEKERDNRMMSRENRLREREARRLLHEEELAQLSEDSKSTGTGRMSERRLQAEIEKNKRALQDLEEEEEDWIFDCICGAYA</sequence>
<dbReference type="RefSeq" id="XP_007917276.1">
    <property type="nucleotide sequence ID" value="XM_007919085.1"/>
</dbReference>
<feature type="compositionally biased region" description="Basic and acidic residues" evidence="1">
    <location>
        <begin position="187"/>
        <end position="196"/>
    </location>
</feature>
<feature type="compositionally biased region" description="Acidic residues" evidence="1">
    <location>
        <begin position="172"/>
        <end position="184"/>
    </location>
</feature>
<evidence type="ECO:0000256" key="1">
    <source>
        <dbReference type="SAM" id="MobiDB-lite"/>
    </source>
</evidence>
<feature type="compositionally biased region" description="Basic and acidic residues" evidence="1">
    <location>
        <begin position="276"/>
        <end position="339"/>
    </location>
</feature>
<dbReference type="Proteomes" id="UP000014074">
    <property type="component" value="Unassembled WGS sequence"/>
</dbReference>
<name>R8BF67_PHAM7</name>
<reference evidence="3" key="1">
    <citation type="journal article" date="2013" name="Genome Announc.">
        <title>Draft genome sequence of the ascomycete Phaeoacremonium aleophilum strain UCR-PA7, a causal agent of the esca disease complex in grapevines.</title>
        <authorList>
            <person name="Blanco-Ulate B."/>
            <person name="Rolshausen P."/>
            <person name="Cantu D."/>
        </authorList>
    </citation>
    <scope>NUCLEOTIDE SEQUENCE [LARGE SCALE GENOMIC DNA]</scope>
    <source>
        <strain evidence="3">UCR-PA7</strain>
    </source>
</reference>
<dbReference type="GO" id="GO:0031213">
    <property type="term" value="C:RSF complex"/>
    <property type="evidence" value="ECO:0007669"/>
    <property type="project" value="InterPro"/>
</dbReference>
<dbReference type="EMBL" id="KB933247">
    <property type="protein sequence ID" value="EON97945.1"/>
    <property type="molecule type" value="Genomic_DNA"/>
</dbReference>
<evidence type="ECO:0000313" key="2">
    <source>
        <dbReference type="EMBL" id="EON97945.1"/>
    </source>
</evidence>
<protein>
    <submittedName>
        <fullName evidence="2">Putative phd-finger domain-containing protein</fullName>
    </submittedName>
</protein>
<dbReference type="InterPro" id="IPR028938">
    <property type="entry name" value="Rsf1-like"/>
</dbReference>
<dbReference type="PANTHER" id="PTHR14296">
    <property type="entry name" value="REMODELING AND SPACING FACTOR 1"/>
    <property type="match status" value="1"/>
</dbReference>
<dbReference type="PANTHER" id="PTHR14296:SF3">
    <property type="entry name" value="DIKAR, ISOFORM F"/>
    <property type="match status" value="1"/>
</dbReference>
<dbReference type="GO" id="GO:0006355">
    <property type="term" value="P:regulation of DNA-templated transcription"/>
    <property type="evidence" value="ECO:0007669"/>
    <property type="project" value="InterPro"/>
</dbReference>
<feature type="region of interest" description="Disordered" evidence="1">
    <location>
        <begin position="137"/>
        <end position="158"/>
    </location>
</feature>
<proteinExistence type="predicted"/>
<dbReference type="KEGG" id="tmn:UCRPA7_6548"/>
<dbReference type="GeneID" id="19327215"/>
<feature type="region of interest" description="Disordered" evidence="1">
    <location>
        <begin position="170"/>
        <end position="196"/>
    </location>
</feature>
<dbReference type="HOGENOM" id="CLU_015602_2_0_1"/>
<accession>R8BF67</accession>
<dbReference type="eggNOG" id="KOG1472">
    <property type="taxonomic scope" value="Eukaryota"/>
</dbReference>
<dbReference type="OrthoDB" id="303107at2759"/>
<evidence type="ECO:0000313" key="3">
    <source>
        <dbReference type="Proteomes" id="UP000014074"/>
    </source>
</evidence>
<dbReference type="AlphaFoldDB" id="R8BF67"/>
<organism evidence="2 3">
    <name type="scientific">Phaeoacremonium minimum (strain UCR-PA7)</name>
    <name type="common">Esca disease fungus</name>
    <name type="synonym">Togninia minima</name>
    <dbReference type="NCBI Taxonomy" id="1286976"/>
    <lineage>
        <taxon>Eukaryota</taxon>
        <taxon>Fungi</taxon>
        <taxon>Dikarya</taxon>
        <taxon>Ascomycota</taxon>
        <taxon>Pezizomycotina</taxon>
        <taxon>Sordariomycetes</taxon>
        <taxon>Sordariomycetidae</taxon>
        <taxon>Togniniales</taxon>
        <taxon>Togniniaceae</taxon>
        <taxon>Phaeoacremonium</taxon>
    </lineage>
</organism>
<feature type="region of interest" description="Disordered" evidence="1">
    <location>
        <begin position="270"/>
        <end position="359"/>
    </location>
</feature>